<feature type="domain" description="Ig-like" evidence="1">
    <location>
        <begin position="59"/>
        <end position="137"/>
    </location>
</feature>
<dbReference type="InterPro" id="IPR036179">
    <property type="entry name" value="Ig-like_dom_sf"/>
</dbReference>
<keyword evidence="3" id="KW-1185">Reference proteome</keyword>
<evidence type="ECO:0000313" key="2">
    <source>
        <dbReference type="EnsemblMetazoa" id="CJA32646.1"/>
    </source>
</evidence>
<protein>
    <submittedName>
        <fullName evidence="2">Ig-like domain-containing protein</fullName>
    </submittedName>
</protein>
<evidence type="ECO:0000313" key="3">
    <source>
        <dbReference type="Proteomes" id="UP000005237"/>
    </source>
</evidence>
<dbReference type="SUPFAM" id="SSF48726">
    <property type="entry name" value="Immunoglobulin"/>
    <property type="match status" value="1"/>
</dbReference>
<name>A0A8R1EBZ7_CAEJA</name>
<dbReference type="Gene3D" id="2.60.40.10">
    <property type="entry name" value="Immunoglobulins"/>
    <property type="match status" value="1"/>
</dbReference>
<dbReference type="Proteomes" id="UP000005237">
    <property type="component" value="Unassembled WGS sequence"/>
</dbReference>
<evidence type="ECO:0000259" key="1">
    <source>
        <dbReference type="PROSITE" id="PS50835"/>
    </source>
</evidence>
<dbReference type="InterPro" id="IPR007110">
    <property type="entry name" value="Ig-like_dom"/>
</dbReference>
<dbReference type="EnsemblMetazoa" id="CJA32646.1">
    <property type="protein sequence ID" value="CJA32646.1"/>
    <property type="gene ID" value="WBGene00208493"/>
</dbReference>
<sequence>MNLTPPELTVFSIPNRRLGIGTWRITHGGAMNNSRVLLLLCATLILWPLANSQLVLGKPPVFQNSADVTEQKVAVEGEIIRLRCDDAELAEKYEWRIGDASGELISSTRFAEITASRANDANKYRCVARNTVGAVISPSYMVKSKCKCSLFLTHLA</sequence>
<accession>A0A8R1EBZ7</accession>
<proteinExistence type="predicted"/>
<reference evidence="3" key="1">
    <citation type="submission" date="2010-08" db="EMBL/GenBank/DDBJ databases">
        <authorList>
            <consortium name="Caenorhabditis japonica Sequencing Consortium"/>
            <person name="Wilson R.K."/>
        </authorList>
    </citation>
    <scope>NUCLEOTIDE SEQUENCE [LARGE SCALE GENOMIC DNA]</scope>
    <source>
        <strain evidence="3">DF5081</strain>
    </source>
</reference>
<organism evidence="2 3">
    <name type="scientific">Caenorhabditis japonica</name>
    <dbReference type="NCBI Taxonomy" id="281687"/>
    <lineage>
        <taxon>Eukaryota</taxon>
        <taxon>Metazoa</taxon>
        <taxon>Ecdysozoa</taxon>
        <taxon>Nematoda</taxon>
        <taxon>Chromadorea</taxon>
        <taxon>Rhabditida</taxon>
        <taxon>Rhabditina</taxon>
        <taxon>Rhabditomorpha</taxon>
        <taxon>Rhabditoidea</taxon>
        <taxon>Rhabditidae</taxon>
        <taxon>Peloderinae</taxon>
        <taxon>Caenorhabditis</taxon>
    </lineage>
</organism>
<reference evidence="2" key="2">
    <citation type="submission" date="2022-06" db="UniProtKB">
        <authorList>
            <consortium name="EnsemblMetazoa"/>
        </authorList>
    </citation>
    <scope>IDENTIFICATION</scope>
    <source>
        <strain evidence="2">DF5081</strain>
    </source>
</reference>
<dbReference type="PROSITE" id="PS50835">
    <property type="entry name" value="IG_LIKE"/>
    <property type="match status" value="1"/>
</dbReference>
<dbReference type="InterPro" id="IPR013783">
    <property type="entry name" value="Ig-like_fold"/>
</dbReference>
<dbReference type="AlphaFoldDB" id="A0A8R1EBZ7"/>